<organism evidence="1 2">
    <name type="scientific">Mycena pura</name>
    <dbReference type="NCBI Taxonomy" id="153505"/>
    <lineage>
        <taxon>Eukaryota</taxon>
        <taxon>Fungi</taxon>
        <taxon>Dikarya</taxon>
        <taxon>Basidiomycota</taxon>
        <taxon>Agaricomycotina</taxon>
        <taxon>Agaricomycetes</taxon>
        <taxon>Agaricomycetidae</taxon>
        <taxon>Agaricales</taxon>
        <taxon>Marasmiineae</taxon>
        <taxon>Mycenaceae</taxon>
        <taxon>Mycena</taxon>
    </lineage>
</organism>
<sequence length="301" mass="34794">MESATTLPQELERRIFELSATEFHESIRTLRLVAWRVNAWVEPLLYKAIYIDYDEDYVNPGWSPDALTADLVRRPTLFRDAVRHVSMYIEVGEDHPAVLCFLATCTGIETLCVRKDSDTSNAQLLSQIQALESLTRLHIDLEDLLSRVPRTELDQAFDKFARITHLELREHLPDDGICSRLERLPRLTHVALKYESRARGLRFNCLRVLQTCPRLRVLAALEETRRTSQSEPGYRALDTPRNIDNDDPRFVIVRFARKSCDDPEAWLSAARGREVPEFWKCAEEALARRLATRVYKGINQS</sequence>
<evidence type="ECO:0000313" key="1">
    <source>
        <dbReference type="EMBL" id="KAJ7193133.1"/>
    </source>
</evidence>
<comment type="caution">
    <text evidence="1">The sequence shown here is derived from an EMBL/GenBank/DDBJ whole genome shotgun (WGS) entry which is preliminary data.</text>
</comment>
<gene>
    <name evidence="1" type="ORF">GGX14DRAFT_593208</name>
</gene>
<keyword evidence="2" id="KW-1185">Reference proteome</keyword>
<dbReference type="EMBL" id="JARJCW010000111">
    <property type="protein sequence ID" value="KAJ7193133.1"/>
    <property type="molecule type" value="Genomic_DNA"/>
</dbReference>
<name>A0AAD6Y081_9AGAR</name>
<dbReference type="InterPro" id="IPR032675">
    <property type="entry name" value="LRR_dom_sf"/>
</dbReference>
<dbReference type="Gene3D" id="3.80.10.10">
    <property type="entry name" value="Ribonuclease Inhibitor"/>
    <property type="match status" value="1"/>
</dbReference>
<reference evidence="1" key="1">
    <citation type="submission" date="2023-03" db="EMBL/GenBank/DDBJ databases">
        <title>Massive genome expansion in bonnet fungi (Mycena s.s.) driven by repeated elements and novel gene families across ecological guilds.</title>
        <authorList>
            <consortium name="Lawrence Berkeley National Laboratory"/>
            <person name="Harder C.B."/>
            <person name="Miyauchi S."/>
            <person name="Viragh M."/>
            <person name="Kuo A."/>
            <person name="Thoen E."/>
            <person name="Andreopoulos B."/>
            <person name="Lu D."/>
            <person name="Skrede I."/>
            <person name="Drula E."/>
            <person name="Henrissat B."/>
            <person name="Morin E."/>
            <person name="Kohler A."/>
            <person name="Barry K."/>
            <person name="LaButti K."/>
            <person name="Morin E."/>
            <person name="Salamov A."/>
            <person name="Lipzen A."/>
            <person name="Mereny Z."/>
            <person name="Hegedus B."/>
            <person name="Baldrian P."/>
            <person name="Stursova M."/>
            <person name="Weitz H."/>
            <person name="Taylor A."/>
            <person name="Grigoriev I.V."/>
            <person name="Nagy L.G."/>
            <person name="Martin F."/>
            <person name="Kauserud H."/>
        </authorList>
    </citation>
    <scope>NUCLEOTIDE SEQUENCE</scope>
    <source>
        <strain evidence="1">9144</strain>
    </source>
</reference>
<evidence type="ECO:0000313" key="2">
    <source>
        <dbReference type="Proteomes" id="UP001219525"/>
    </source>
</evidence>
<proteinExistence type="predicted"/>
<dbReference type="AlphaFoldDB" id="A0AAD6Y081"/>
<accession>A0AAD6Y081</accession>
<protein>
    <submittedName>
        <fullName evidence="1">Uncharacterized protein</fullName>
    </submittedName>
</protein>
<dbReference type="Proteomes" id="UP001219525">
    <property type="component" value="Unassembled WGS sequence"/>
</dbReference>